<evidence type="ECO:0000259" key="9">
    <source>
        <dbReference type="PROSITE" id="PS52029"/>
    </source>
</evidence>
<name>A0A6J4ISS8_9CHLR</name>
<dbReference type="InterPro" id="IPR025965">
    <property type="entry name" value="FlgD/Vpr_Ig-like"/>
</dbReference>
<feature type="transmembrane region" description="Helical" evidence="8">
    <location>
        <begin position="21"/>
        <end position="44"/>
    </location>
</feature>
<evidence type="ECO:0000256" key="2">
    <source>
        <dbReference type="ARBA" id="ARBA00022679"/>
    </source>
</evidence>
<keyword evidence="2" id="KW-0808">Transferase</keyword>
<dbReference type="Pfam" id="PF13860">
    <property type="entry name" value="FlgD_ig"/>
    <property type="match status" value="1"/>
</dbReference>
<keyword evidence="8" id="KW-1133">Transmembrane helix</keyword>
<proteinExistence type="predicted"/>
<evidence type="ECO:0000256" key="7">
    <source>
        <dbReference type="SAM" id="MobiDB-lite"/>
    </source>
</evidence>
<keyword evidence="4 6" id="KW-0573">Peptidoglycan synthesis</keyword>
<gene>
    <name evidence="10" type="ORF">AVDCRST_MAG77-2556</name>
</gene>
<evidence type="ECO:0000256" key="6">
    <source>
        <dbReference type="PROSITE-ProRule" id="PRU01373"/>
    </source>
</evidence>
<dbReference type="Pfam" id="PF03734">
    <property type="entry name" value="YkuD"/>
    <property type="match status" value="1"/>
</dbReference>
<dbReference type="InterPro" id="IPR038063">
    <property type="entry name" value="Transpep_catalytic_dom"/>
</dbReference>
<dbReference type="EMBL" id="CADCTC010000149">
    <property type="protein sequence ID" value="CAA9258530.1"/>
    <property type="molecule type" value="Genomic_DNA"/>
</dbReference>
<dbReference type="GO" id="GO:0005576">
    <property type="term" value="C:extracellular region"/>
    <property type="evidence" value="ECO:0007669"/>
    <property type="project" value="TreeGrafter"/>
</dbReference>
<dbReference type="Gene3D" id="2.60.40.10">
    <property type="entry name" value="Immunoglobulins"/>
    <property type="match status" value="1"/>
</dbReference>
<dbReference type="GO" id="GO:0071555">
    <property type="term" value="P:cell wall organization"/>
    <property type="evidence" value="ECO:0007669"/>
    <property type="project" value="UniProtKB-UniRule"/>
</dbReference>
<dbReference type="Gene3D" id="2.40.440.10">
    <property type="entry name" value="L,D-transpeptidase catalytic domain-like"/>
    <property type="match status" value="1"/>
</dbReference>
<accession>A0A6J4ISS8</accession>
<evidence type="ECO:0000256" key="3">
    <source>
        <dbReference type="ARBA" id="ARBA00022960"/>
    </source>
</evidence>
<evidence type="ECO:0000256" key="8">
    <source>
        <dbReference type="SAM" id="Phobius"/>
    </source>
</evidence>
<dbReference type="CDD" id="cd16913">
    <property type="entry name" value="YkuD_like"/>
    <property type="match status" value="1"/>
</dbReference>
<dbReference type="InterPro" id="IPR050979">
    <property type="entry name" value="LD-transpeptidase"/>
</dbReference>
<dbReference type="Gene3D" id="2.60.40.4070">
    <property type="match status" value="1"/>
</dbReference>
<dbReference type="PROSITE" id="PS52029">
    <property type="entry name" value="LD_TPASE"/>
    <property type="match status" value="1"/>
</dbReference>
<dbReference type="SUPFAM" id="SSF141523">
    <property type="entry name" value="L,D-transpeptidase catalytic domain-like"/>
    <property type="match status" value="1"/>
</dbReference>
<organism evidence="10">
    <name type="scientific">uncultured Chloroflexota bacterium</name>
    <dbReference type="NCBI Taxonomy" id="166587"/>
    <lineage>
        <taxon>Bacteria</taxon>
        <taxon>Bacillati</taxon>
        <taxon>Chloroflexota</taxon>
        <taxon>environmental samples</taxon>
    </lineage>
</organism>
<dbReference type="InterPro" id="IPR013783">
    <property type="entry name" value="Ig-like_fold"/>
</dbReference>
<evidence type="ECO:0000313" key="10">
    <source>
        <dbReference type="EMBL" id="CAA9258530.1"/>
    </source>
</evidence>
<feature type="active site" description="Nucleophile" evidence="6">
    <location>
        <position position="394"/>
    </location>
</feature>
<keyword evidence="5 6" id="KW-0961">Cell wall biogenesis/degradation</keyword>
<evidence type="ECO:0000256" key="4">
    <source>
        <dbReference type="ARBA" id="ARBA00022984"/>
    </source>
</evidence>
<evidence type="ECO:0000256" key="5">
    <source>
        <dbReference type="ARBA" id="ARBA00023316"/>
    </source>
</evidence>
<keyword evidence="3 6" id="KW-0133">Cell shape</keyword>
<comment type="pathway">
    <text evidence="1 6">Cell wall biogenesis; peptidoglycan biosynthesis.</text>
</comment>
<feature type="region of interest" description="Disordered" evidence="7">
    <location>
        <begin position="55"/>
        <end position="94"/>
    </location>
</feature>
<keyword evidence="8" id="KW-0472">Membrane</keyword>
<evidence type="ECO:0000256" key="1">
    <source>
        <dbReference type="ARBA" id="ARBA00004752"/>
    </source>
</evidence>
<dbReference type="InterPro" id="IPR005490">
    <property type="entry name" value="LD_TPept_cat_dom"/>
</dbReference>
<dbReference type="GO" id="GO:0008360">
    <property type="term" value="P:regulation of cell shape"/>
    <property type="evidence" value="ECO:0007669"/>
    <property type="project" value="UniProtKB-UniRule"/>
</dbReference>
<feature type="domain" description="L,D-TPase catalytic" evidence="9">
    <location>
        <begin position="284"/>
        <end position="418"/>
    </location>
</feature>
<feature type="compositionally biased region" description="Pro residues" evidence="7">
    <location>
        <begin position="64"/>
        <end position="87"/>
    </location>
</feature>
<feature type="active site" description="Proton donor/acceptor" evidence="6">
    <location>
        <position position="365"/>
    </location>
</feature>
<dbReference type="GO" id="GO:0016740">
    <property type="term" value="F:transferase activity"/>
    <property type="evidence" value="ECO:0007669"/>
    <property type="project" value="UniProtKB-KW"/>
</dbReference>
<sequence>MLKPGGRPGLHDSRNRNRWHLPAMLGVFIVVAGMLVGACGAGGLTGLPGFSQGGAVRQAAPAGPAVPAPVAPAPRPAAPPAAPPPPSMAALPNDGVLGQRQVSLAWTPAGDSSAIVGYAYAVGREPELALPAEPNAAEAAAVLELPEDGEWHVRVRALDRWGQWGEPAAASFVVDTAPLTFSGVTYRTTASNPGYATLPVSFTLSKPADVTVHVLPAAGAAGADIPVRTYALGAQQGEVRLEWDGRDGAGEVVAPGAYRLSLTATDRTGAVKQTLLDRVSVTNKRIVVSLSRQTLTAYDGERVALHTLVTTGGPQTWTPAGTFEIMTRQAPFTFRSPWPRGHPFWYADAQSSFAMLFADGGFFIHDAPWRGNFGPGSNTSMGTPGGNFTGTHGCVNVPYAAARQLFGWTVVGTPVIVQW</sequence>
<protein>
    <recommendedName>
        <fullName evidence="9">L,D-TPase catalytic domain-containing protein</fullName>
    </recommendedName>
</protein>
<dbReference type="GO" id="GO:0071972">
    <property type="term" value="F:peptidoglycan L,D-transpeptidase activity"/>
    <property type="evidence" value="ECO:0007669"/>
    <property type="project" value="TreeGrafter"/>
</dbReference>
<dbReference type="PANTHER" id="PTHR30582">
    <property type="entry name" value="L,D-TRANSPEPTIDASE"/>
    <property type="match status" value="1"/>
</dbReference>
<dbReference type="PANTHER" id="PTHR30582:SF2">
    <property type="entry name" value="L,D-TRANSPEPTIDASE YCIB-RELATED"/>
    <property type="match status" value="1"/>
</dbReference>
<reference evidence="10" key="1">
    <citation type="submission" date="2020-02" db="EMBL/GenBank/DDBJ databases">
        <authorList>
            <person name="Meier V. D."/>
        </authorList>
    </citation>
    <scope>NUCLEOTIDE SEQUENCE</scope>
    <source>
        <strain evidence="10">AVDCRST_MAG77</strain>
    </source>
</reference>
<keyword evidence="8" id="KW-0812">Transmembrane</keyword>
<dbReference type="UniPathway" id="UPA00219"/>
<dbReference type="AlphaFoldDB" id="A0A6J4ISS8"/>
<dbReference type="GO" id="GO:0018104">
    <property type="term" value="P:peptidoglycan-protein cross-linking"/>
    <property type="evidence" value="ECO:0007669"/>
    <property type="project" value="TreeGrafter"/>
</dbReference>